<organism evidence="3 4">
    <name type="scientific">Nocardioides lianchengensis</name>
    <dbReference type="NCBI Taxonomy" id="1045774"/>
    <lineage>
        <taxon>Bacteria</taxon>
        <taxon>Bacillati</taxon>
        <taxon>Actinomycetota</taxon>
        <taxon>Actinomycetes</taxon>
        <taxon>Propionibacteriales</taxon>
        <taxon>Nocardioidaceae</taxon>
        <taxon>Nocardioides</taxon>
    </lineage>
</organism>
<accession>A0A1G6Y2Y0</accession>
<feature type="transmembrane region" description="Helical" evidence="2">
    <location>
        <begin position="137"/>
        <end position="161"/>
    </location>
</feature>
<keyword evidence="4" id="KW-1185">Reference proteome</keyword>
<dbReference type="EMBL" id="FMZM01000011">
    <property type="protein sequence ID" value="SDD83956.1"/>
    <property type="molecule type" value="Genomic_DNA"/>
</dbReference>
<evidence type="ECO:0000313" key="3">
    <source>
        <dbReference type="EMBL" id="SDD83956.1"/>
    </source>
</evidence>
<keyword evidence="2" id="KW-0472">Membrane</keyword>
<gene>
    <name evidence="3" type="ORF">SAMN05421872_111159</name>
</gene>
<keyword evidence="2" id="KW-0812">Transmembrane</keyword>
<protein>
    <submittedName>
        <fullName evidence="3">Uncharacterized protein</fullName>
    </submittedName>
</protein>
<dbReference type="OrthoDB" id="3787926at2"/>
<evidence type="ECO:0000313" key="4">
    <source>
        <dbReference type="Proteomes" id="UP000199034"/>
    </source>
</evidence>
<evidence type="ECO:0000256" key="2">
    <source>
        <dbReference type="SAM" id="Phobius"/>
    </source>
</evidence>
<dbReference type="AlphaFoldDB" id="A0A1G6Y2Y0"/>
<sequence>MSDQQPPWGPPPSDNPYGQQPPANPYGQQPPANPYGQQPPANPYGQQPPANPYGQQPPAAPYGQSYGAPYGGPTRDPDKRPGTVTAAGIVTIVLSALSLLLYAGLAVATLVARDDMVDAIEDELSSSQRESLSGDDLATFVTVVFVIFAVWCLIAVLLGIFSMRRSNVARILLVVSSVMTALVSLLAITSGVSALTLIAGVAVVVLLFTGGANDWYARRGRQPELPTGTTQPWG</sequence>
<feature type="transmembrane region" description="Helical" evidence="2">
    <location>
        <begin position="168"/>
        <end position="188"/>
    </location>
</feature>
<evidence type="ECO:0000256" key="1">
    <source>
        <dbReference type="SAM" id="MobiDB-lite"/>
    </source>
</evidence>
<feature type="transmembrane region" description="Helical" evidence="2">
    <location>
        <begin position="194"/>
        <end position="212"/>
    </location>
</feature>
<feature type="region of interest" description="Disordered" evidence="1">
    <location>
        <begin position="1"/>
        <end position="81"/>
    </location>
</feature>
<feature type="transmembrane region" description="Helical" evidence="2">
    <location>
        <begin position="84"/>
        <end position="108"/>
    </location>
</feature>
<dbReference type="STRING" id="1045774.SAMN05421872_111159"/>
<name>A0A1G6Y2Y0_9ACTN</name>
<keyword evidence="2" id="KW-1133">Transmembrane helix</keyword>
<dbReference type="RefSeq" id="WP_090859930.1">
    <property type="nucleotide sequence ID" value="NZ_FMZM01000011.1"/>
</dbReference>
<proteinExistence type="predicted"/>
<dbReference type="Proteomes" id="UP000199034">
    <property type="component" value="Unassembled WGS sequence"/>
</dbReference>
<dbReference type="SUPFAM" id="SSF81995">
    <property type="entry name" value="beta-sandwich domain of Sec23/24"/>
    <property type="match status" value="1"/>
</dbReference>
<reference evidence="4" key="1">
    <citation type="submission" date="2016-10" db="EMBL/GenBank/DDBJ databases">
        <authorList>
            <person name="Varghese N."/>
            <person name="Submissions S."/>
        </authorList>
    </citation>
    <scope>NUCLEOTIDE SEQUENCE [LARGE SCALE GENOMIC DNA]</scope>
    <source>
        <strain evidence="4">CGMCC 4.6858</strain>
    </source>
</reference>